<evidence type="ECO:0000313" key="5">
    <source>
        <dbReference type="EMBL" id="SEP54518.1"/>
    </source>
</evidence>
<dbReference type="Proteomes" id="UP000198582">
    <property type="component" value="Unassembled WGS sequence"/>
</dbReference>
<evidence type="ECO:0000256" key="2">
    <source>
        <dbReference type="ARBA" id="ARBA00022679"/>
    </source>
</evidence>
<feature type="domain" description="DNA methylase N-4/N-6" evidence="4">
    <location>
        <begin position="15"/>
        <end position="96"/>
    </location>
</feature>
<keyword evidence="6" id="KW-1185">Reference proteome</keyword>
<dbReference type="InterPro" id="IPR029063">
    <property type="entry name" value="SAM-dependent_MTases_sf"/>
</dbReference>
<feature type="compositionally biased region" description="Basic residues" evidence="3">
    <location>
        <begin position="290"/>
        <end position="299"/>
    </location>
</feature>
<sequence>MSEYADEWFSRPIGERPEGPVLTSVWPTGRASVAAQLDDDGYHDATGTDPALMAPAVARYAIAALTRPGGVVLDPDCGAGTTVVEALRCGRHAIGLTGQRRWWRLARANVTATKARGVFVDGMVLVLDRRPGTAAAAATAGLTGRVDLLLTTLRPTGPYGDLTGALDRLNQLLMQYRSLVRPGGHVVITCPPLRHPVRHDLLDVPGQIALLGSTAGLAPVARCLALTATVRRGRAFTRATLAQRRAAARAERALGHPVALPAHHTVLVFRADPDAAEPAPALSLPLPPAPRRRQRRVRGSRPDGARPETTVGAAA</sequence>
<dbReference type="Gene3D" id="3.40.50.150">
    <property type="entry name" value="Vaccinia Virus protein VP39"/>
    <property type="match status" value="1"/>
</dbReference>
<gene>
    <name evidence="5" type="ORF">SAMN04489732_1526</name>
</gene>
<evidence type="ECO:0000259" key="4">
    <source>
        <dbReference type="Pfam" id="PF01555"/>
    </source>
</evidence>
<dbReference type="GO" id="GO:0032259">
    <property type="term" value="P:methylation"/>
    <property type="evidence" value="ECO:0007669"/>
    <property type="project" value="UniProtKB-KW"/>
</dbReference>
<evidence type="ECO:0000256" key="3">
    <source>
        <dbReference type="SAM" id="MobiDB-lite"/>
    </source>
</evidence>
<reference evidence="5 6" key="1">
    <citation type="submission" date="2016-10" db="EMBL/GenBank/DDBJ databases">
        <authorList>
            <person name="de Groot N.N."/>
        </authorList>
    </citation>
    <scope>NUCLEOTIDE SEQUENCE [LARGE SCALE GENOMIC DNA]</scope>
    <source>
        <strain evidence="5 6">DSM 44993</strain>
    </source>
</reference>
<keyword evidence="1 5" id="KW-0489">Methyltransferase</keyword>
<proteinExistence type="predicted"/>
<name>A0A1H8YT12_9PSEU</name>
<dbReference type="GO" id="GO:0008170">
    <property type="term" value="F:N-methyltransferase activity"/>
    <property type="evidence" value="ECO:0007669"/>
    <property type="project" value="InterPro"/>
</dbReference>
<feature type="region of interest" description="Disordered" evidence="3">
    <location>
        <begin position="278"/>
        <end position="315"/>
    </location>
</feature>
<protein>
    <submittedName>
        <fullName evidence="5">DNA methylase</fullName>
    </submittedName>
</protein>
<dbReference type="GO" id="GO:0003677">
    <property type="term" value="F:DNA binding"/>
    <property type="evidence" value="ECO:0007669"/>
    <property type="project" value="InterPro"/>
</dbReference>
<dbReference type="RefSeq" id="WP_091629842.1">
    <property type="nucleotide sequence ID" value="NZ_FOEF01000052.1"/>
</dbReference>
<dbReference type="EMBL" id="FOEF01000052">
    <property type="protein sequence ID" value="SEP54518.1"/>
    <property type="molecule type" value="Genomic_DNA"/>
</dbReference>
<organism evidence="5 6">
    <name type="scientific">Amycolatopsis saalfeldensis</name>
    <dbReference type="NCBI Taxonomy" id="394193"/>
    <lineage>
        <taxon>Bacteria</taxon>
        <taxon>Bacillati</taxon>
        <taxon>Actinomycetota</taxon>
        <taxon>Actinomycetes</taxon>
        <taxon>Pseudonocardiales</taxon>
        <taxon>Pseudonocardiaceae</taxon>
        <taxon>Amycolatopsis</taxon>
    </lineage>
</organism>
<dbReference type="STRING" id="394193.SAMN04489732_1526"/>
<keyword evidence="2" id="KW-0808">Transferase</keyword>
<evidence type="ECO:0000313" key="6">
    <source>
        <dbReference type="Proteomes" id="UP000198582"/>
    </source>
</evidence>
<dbReference type="Pfam" id="PF01555">
    <property type="entry name" value="N6_N4_Mtase"/>
    <property type="match status" value="1"/>
</dbReference>
<dbReference type="SUPFAM" id="SSF53335">
    <property type="entry name" value="S-adenosyl-L-methionine-dependent methyltransferases"/>
    <property type="match status" value="1"/>
</dbReference>
<evidence type="ECO:0000256" key="1">
    <source>
        <dbReference type="ARBA" id="ARBA00022603"/>
    </source>
</evidence>
<accession>A0A1H8YT12</accession>
<dbReference type="AlphaFoldDB" id="A0A1H8YT12"/>
<dbReference type="OrthoDB" id="9773060at2"/>
<dbReference type="InterPro" id="IPR002941">
    <property type="entry name" value="DNA_methylase_N4/N6"/>
</dbReference>